<keyword evidence="2" id="KW-1133">Transmembrane helix</keyword>
<dbReference type="EMBL" id="PECK01000007">
    <property type="protein sequence ID" value="TDZ93107.1"/>
    <property type="molecule type" value="Genomic_DNA"/>
</dbReference>
<evidence type="ECO:0000313" key="3">
    <source>
        <dbReference type="EMBL" id="TDZ93107.1"/>
    </source>
</evidence>
<evidence type="ECO:0000313" key="4">
    <source>
        <dbReference type="EMBL" id="TEA07698.1"/>
    </source>
</evidence>
<feature type="compositionally biased region" description="Low complexity" evidence="1">
    <location>
        <begin position="96"/>
        <end position="108"/>
    </location>
</feature>
<dbReference type="Proteomes" id="UP000295685">
    <property type="component" value="Unassembled WGS sequence"/>
</dbReference>
<keyword evidence="5" id="KW-1185">Reference proteome</keyword>
<dbReference type="Proteomes" id="UP000294844">
    <property type="component" value="Unassembled WGS sequence"/>
</dbReference>
<comment type="caution">
    <text evidence="3">The sequence shown here is derived from an EMBL/GenBank/DDBJ whole genome shotgun (WGS) entry which is preliminary data.</text>
</comment>
<reference evidence="5 6" key="1">
    <citation type="journal article" date="2019" name="Sci. Rep.">
        <title>Extended insight into the Mycobacterium chelonae-abscessus complex through whole genome sequencing of Mycobacterium salmoniphilum outbreak and Mycobacterium salmoniphilum-like strains.</title>
        <authorList>
            <person name="Behra P.R.K."/>
            <person name="Das S."/>
            <person name="Pettersson B.M.F."/>
            <person name="Shirreff L."/>
            <person name="DuCote T."/>
            <person name="Jacobsson K.G."/>
            <person name="Ennis D.G."/>
            <person name="Kirsebom L.A."/>
        </authorList>
    </citation>
    <scope>NUCLEOTIDE SEQUENCE [LARGE SCALE GENOMIC DNA]</scope>
    <source>
        <strain evidence="4 5">CCUG 60883</strain>
        <strain evidence="3 6">CCUG 60885</strain>
    </source>
</reference>
<sequence length="267" mass="28465">MDPGSRRDGEGVVKVASMTVHERLAELSQRITALTGQTISRDQVMAVADQAFKQQIDLDDDGQLRTLVAELAAPLAAGGPAVPGVQSGQPAVSENAASTLPAPTPSAAASGNRRMRWAVVAAVAVLVIAGGTAAYFVIRRASNHCDTSVAAAEEVAHLSFEFTGLADQNLPALKERVSPEVYTQSEQAFRSVSTIPGADRYVSHIAELTSKQVECSGTNARVESQIAWSVTTPRNPAPQTTHGTWTTTLEYQKNRWNVTKVEYASKH</sequence>
<keyword evidence="2" id="KW-0472">Membrane</keyword>
<gene>
    <name evidence="3" type="primary">cwsA_1</name>
    <name evidence="4" type="ORF">CCUG60883_00761</name>
    <name evidence="3" type="ORF">CCUG60885_03611</name>
</gene>
<organism evidence="3 6">
    <name type="scientific">Mycobacteroides salmoniphilum</name>
    <dbReference type="NCBI Taxonomy" id="404941"/>
    <lineage>
        <taxon>Bacteria</taxon>
        <taxon>Bacillati</taxon>
        <taxon>Actinomycetota</taxon>
        <taxon>Actinomycetes</taxon>
        <taxon>Mycobacteriales</taxon>
        <taxon>Mycobacteriaceae</taxon>
        <taxon>Mycobacteroides</taxon>
    </lineage>
</organism>
<accession>A0A4V3HZB8</accession>
<dbReference type="AlphaFoldDB" id="A0A4V3HZB8"/>
<proteinExistence type="predicted"/>
<evidence type="ECO:0000256" key="1">
    <source>
        <dbReference type="SAM" id="MobiDB-lite"/>
    </source>
</evidence>
<evidence type="ECO:0000313" key="6">
    <source>
        <dbReference type="Proteomes" id="UP000295685"/>
    </source>
</evidence>
<keyword evidence="2" id="KW-0812">Transmembrane</keyword>
<evidence type="ECO:0000313" key="5">
    <source>
        <dbReference type="Proteomes" id="UP000294844"/>
    </source>
</evidence>
<dbReference type="EMBL" id="PECM01000004">
    <property type="protein sequence ID" value="TEA07698.1"/>
    <property type="molecule type" value="Genomic_DNA"/>
</dbReference>
<feature type="transmembrane region" description="Helical" evidence="2">
    <location>
        <begin position="117"/>
        <end position="138"/>
    </location>
</feature>
<name>A0A4V3HZB8_9MYCO</name>
<evidence type="ECO:0000256" key="2">
    <source>
        <dbReference type="SAM" id="Phobius"/>
    </source>
</evidence>
<feature type="region of interest" description="Disordered" evidence="1">
    <location>
        <begin position="80"/>
        <end position="108"/>
    </location>
</feature>
<protein>
    <submittedName>
        <fullName evidence="3">Cell wall synthesis protein CwsA</fullName>
    </submittedName>
</protein>